<reference evidence="9" key="1">
    <citation type="submission" date="2021-04" db="EMBL/GenBank/DDBJ databases">
        <title>Genome based classification of Actinospica acidithermotolerans sp. nov., an actinobacterium isolated from an Indonesian hot spring.</title>
        <authorList>
            <person name="Kusuma A.B."/>
            <person name="Putra K.E."/>
            <person name="Nafisah S."/>
            <person name="Loh J."/>
            <person name="Nouioui I."/>
            <person name="Goodfellow M."/>
        </authorList>
    </citation>
    <scope>NUCLEOTIDE SEQUENCE</scope>
    <source>
        <strain evidence="9">DSM 45618</strain>
    </source>
</reference>
<keyword evidence="4 7" id="KW-1133">Transmembrane helix</keyword>
<accession>A0A8J8BBM0</accession>
<feature type="transmembrane region" description="Helical" evidence="7">
    <location>
        <begin position="433"/>
        <end position="455"/>
    </location>
</feature>
<feature type="transmembrane region" description="Helical" evidence="7">
    <location>
        <begin position="126"/>
        <end position="145"/>
    </location>
</feature>
<dbReference type="PANTHER" id="PTHR43507:SF1">
    <property type="entry name" value="NADH-UBIQUINONE OXIDOREDUCTASE CHAIN 4"/>
    <property type="match status" value="1"/>
</dbReference>
<dbReference type="GO" id="GO:0042773">
    <property type="term" value="P:ATP synthesis coupled electron transport"/>
    <property type="evidence" value="ECO:0007669"/>
    <property type="project" value="InterPro"/>
</dbReference>
<dbReference type="GO" id="GO:0015990">
    <property type="term" value="P:electron transport coupled proton transport"/>
    <property type="evidence" value="ECO:0007669"/>
    <property type="project" value="TreeGrafter"/>
</dbReference>
<comment type="subcellular location">
    <subcellularLocation>
        <location evidence="1">Endomembrane system</location>
        <topology evidence="1">Multi-pass membrane protein</topology>
    </subcellularLocation>
    <subcellularLocation>
        <location evidence="6">Membrane</location>
        <topology evidence="6">Multi-pass membrane protein</topology>
    </subcellularLocation>
</comment>
<feature type="transmembrane region" description="Helical" evidence="7">
    <location>
        <begin position="356"/>
        <end position="378"/>
    </location>
</feature>
<dbReference type="GO" id="GO:0012505">
    <property type="term" value="C:endomembrane system"/>
    <property type="evidence" value="ECO:0007669"/>
    <property type="project" value="UniProtKB-SubCell"/>
</dbReference>
<gene>
    <name evidence="9" type="ORF">KGA66_04085</name>
</gene>
<dbReference type="InterPro" id="IPR001750">
    <property type="entry name" value="ND/Mrp_TM"/>
</dbReference>
<dbReference type="GO" id="GO:0016020">
    <property type="term" value="C:membrane"/>
    <property type="evidence" value="ECO:0007669"/>
    <property type="project" value="UniProtKB-SubCell"/>
</dbReference>
<dbReference type="EMBL" id="JAGSXH010000008">
    <property type="protein sequence ID" value="MBS2962211.1"/>
    <property type="molecule type" value="Genomic_DNA"/>
</dbReference>
<evidence type="ECO:0000256" key="3">
    <source>
        <dbReference type="ARBA" id="ARBA00022692"/>
    </source>
</evidence>
<feature type="transmembrane region" description="Helical" evidence="7">
    <location>
        <begin position="36"/>
        <end position="54"/>
    </location>
</feature>
<feature type="transmembrane region" description="Helical" evidence="7">
    <location>
        <begin position="83"/>
        <end position="105"/>
    </location>
</feature>
<feature type="transmembrane region" description="Helical" evidence="7">
    <location>
        <begin position="300"/>
        <end position="322"/>
    </location>
</feature>
<evidence type="ECO:0000313" key="10">
    <source>
        <dbReference type="Proteomes" id="UP000677913"/>
    </source>
</evidence>
<evidence type="ECO:0000313" key="9">
    <source>
        <dbReference type="EMBL" id="MBS2962211.1"/>
    </source>
</evidence>
<feature type="transmembrane region" description="Helical" evidence="7">
    <location>
        <begin position="478"/>
        <end position="498"/>
    </location>
</feature>
<proteinExistence type="inferred from homology"/>
<feature type="transmembrane region" description="Helical" evidence="7">
    <location>
        <begin position="6"/>
        <end position="24"/>
    </location>
</feature>
<feature type="transmembrane region" description="Helical" evidence="7">
    <location>
        <begin position="271"/>
        <end position="294"/>
    </location>
</feature>
<organism evidence="9 10">
    <name type="scientific">Actinocrinis puniceicyclus</name>
    <dbReference type="NCBI Taxonomy" id="977794"/>
    <lineage>
        <taxon>Bacteria</taxon>
        <taxon>Bacillati</taxon>
        <taxon>Actinomycetota</taxon>
        <taxon>Actinomycetes</taxon>
        <taxon>Catenulisporales</taxon>
        <taxon>Actinospicaceae</taxon>
        <taxon>Actinocrinis</taxon>
    </lineage>
</organism>
<dbReference type="AlphaFoldDB" id="A0A8J8BBM0"/>
<evidence type="ECO:0000256" key="4">
    <source>
        <dbReference type="ARBA" id="ARBA00022989"/>
    </source>
</evidence>
<dbReference type="NCBIfam" id="TIGR01972">
    <property type="entry name" value="NDH_I_M"/>
    <property type="match status" value="1"/>
</dbReference>
<feature type="transmembrane region" description="Helical" evidence="7">
    <location>
        <begin position="183"/>
        <end position="204"/>
    </location>
</feature>
<evidence type="ECO:0000256" key="2">
    <source>
        <dbReference type="ARBA" id="ARBA00009025"/>
    </source>
</evidence>
<feature type="domain" description="NADH:quinone oxidoreductase/Mrp antiporter transmembrane" evidence="8">
    <location>
        <begin position="147"/>
        <end position="445"/>
    </location>
</feature>
<evidence type="ECO:0000256" key="5">
    <source>
        <dbReference type="ARBA" id="ARBA00023136"/>
    </source>
</evidence>
<dbReference type="GO" id="GO:0048039">
    <property type="term" value="F:ubiquinone binding"/>
    <property type="evidence" value="ECO:0007669"/>
    <property type="project" value="TreeGrafter"/>
</dbReference>
<keyword evidence="10" id="KW-1185">Reference proteome</keyword>
<feature type="transmembrane region" description="Helical" evidence="7">
    <location>
        <begin position="329"/>
        <end position="350"/>
    </location>
</feature>
<comment type="similarity">
    <text evidence="2">Belongs to the complex I subunit 4 family.</text>
</comment>
<dbReference type="RefSeq" id="WP_211464608.1">
    <property type="nucleotide sequence ID" value="NZ_JAGSXH010000008.1"/>
</dbReference>
<evidence type="ECO:0000256" key="6">
    <source>
        <dbReference type="RuleBase" id="RU000320"/>
    </source>
</evidence>
<name>A0A8J8BBM0_9ACTN</name>
<dbReference type="PRINTS" id="PR01437">
    <property type="entry name" value="NUOXDRDTASE4"/>
</dbReference>
<feature type="transmembrane region" description="Helical" evidence="7">
    <location>
        <begin position="237"/>
        <end position="259"/>
    </location>
</feature>
<dbReference type="GO" id="GO:0003954">
    <property type="term" value="F:NADH dehydrogenase activity"/>
    <property type="evidence" value="ECO:0007669"/>
    <property type="project" value="TreeGrafter"/>
</dbReference>
<protein>
    <submittedName>
        <fullName evidence="9">NADH-quinone oxidoreductase subunit M</fullName>
        <ecNumber evidence="9">1.6.5.11</ecNumber>
    </submittedName>
</protein>
<dbReference type="NCBIfam" id="NF004500">
    <property type="entry name" value="PRK05846.1-4"/>
    <property type="match status" value="1"/>
</dbReference>
<sequence>MSAFPYLSTTIGTPLLGVAAIAVLPKERAALARPIALLASLVALGFAIADAVAFKTGGPRFQLSESYAWIPTFHVNYSVAVDGVALVLILMTAVLVPVVILASWHDADARGGALTPQGSPAESKRSVRGLFAQLLALETLMLGVFAATDIFLFYVIFEATLIPAYFLIGSYGGARRSYAAVKFLLYNLLGGLLMLAAVIGLYVASTHSPVGAAFSFQTLSKAVGDGSLTMAGSTEKWLFLGFFIAFAVKAPMWPFHTWLPDAASEATPGTAVLLVGVLDKIGTFGMLRFCLELFPHASHYFTPLVLVLAVISTIYGALLAIGQTDMMRLIAYTSVSHFGLITIGVFALTARGEVGATLYMVNHGLSTGALFLLAGFMISRRGSKSIDAFGGVQKVAPLLAGTFLAVGLSSLALPGLSSFVSEFLVLVGAFEKYPVAAIFGTTAIVLAALYILWWYQRTMTGPVASSVEGFKDLNRRELAVIGPLVALIVVLGFVPSILTNFINPAVSQIPAHVQITQQAPHSVAQDSATQGNGSGQ</sequence>
<dbReference type="EC" id="1.6.5.11" evidence="9"/>
<feature type="transmembrane region" description="Helical" evidence="7">
    <location>
        <begin position="398"/>
        <end position="421"/>
    </location>
</feature>
<dbReference type="Proteomes" id="UP000677913">
    <property type="component" value="Unassembled WGS sequence"/>
</dbReference>
<evidence type="ECO:0000259" key="8">
    <source>
        <dbReference type="Pfam" id="PF00361"/>
    </source>
</evidence>
<dbReference type="InterPro" id="IPR003918">
    <property type="entry name" value="NADH_UbQ_OxRdtase"/>
</dbReference>
<dbReference type="InterPro" id="IPR010227">
    <property type="entry name" value="NADH_Q_OxRdtase_chainM/4"/>
</dbReference>
<keyword evidence="9" id="KW-0560">Oxidoreductase</keyword>
<feature type="transmembrane region" description="Helical" evidence="7">
    <location>
        <begin position="151"/>
        <end position="171"/>
    </location>
</feature>
<evidence type="ECO:0000256" key="1">
    <source>
        <dbReference type="ARBA" id="ARBA00004127"/>
    </source>
</evidence>
<dbReference type="PANTHER" id="PTHR43507">
    <property type="entry name" value="NADH-UBIQUINONE OXIDOREDUCTASE CHAIN 4"/>
    <property type="match status" value="1"/>
</dbReference>
<dbReference type="Pfam" id="PF00361">
    <property type="entry name" value="Proton_antipo_M"/>
    <property type="match status" value="1"/>
</dbReference>
<keyword evidence="5 7" id="KW-0472">Membrane</keyword>
<evidence type="ECO:0000256" key="7">
    <source>
        <dbReference type="SAM" id="Phobius"/>
    </source>
</evidence>
<dbReference type="GO" id="GO:0008137">
    <property type="term" value="F:NADH dehydrogenase (ubiquinone) activity"/>
    <property type="evidence" value="ECO:0007669"/>
    <property type="project" value="InterPro"/>
</dbReference>
<comment type="caution">
    <text evidence="9">The sequence shown here is derived from an EMBL/GenBank/DDBJ whole genome shotgun (WGS) entry which is preliminary data.</text>
</comment>
<keyword evidence="3 6" id="KW-0812">Transmembrane</keyword>